<dbReference type="CDD" id="cd05401">
    <property type="entry name" value="NT_GlnE_GlnD_like"/>
    <property type="match status" value="1"/>
</dbReference>
<dbReference type="Pfam" id="PF10335">
    <property type="entry name" value="DUF294_C"/>
    <property type="match status" value="1"/>
</dbReference>
<evidence type="ECO:0000313" key="8">
    <source>
        <dbReference type="EMBL" id="KRR16655.1"/>
    </source>
</evidence>
<dbReference type="AlphaFoldDB" id="A0A0R3MFG4"/>
<proteinExistence type="predicted"/>
<evidence type="ECO:0000256" key="2">
    <source>
        <dbReference type="ARBA" id="ARBA00022801"/>
    </source>
</evidence>
<evidence type="ECO:0000256" key="3">
    <source>
        <dbReference type="ARBA" id="ARBA00022839"/>
    </source>
</evidence>
<dbReference type="InterPro" id="IPR036397">
    <property type="entry name" value="RNaseH_sf"/>
</dbReference>
<keyword evidence="2" id="KW-0378">Hydrolase</keyword>
<dbReference type="InterPro" id="IPR012337">
    <property type="entry name" value="RNaseH-like_sf"/>
</dbReference>
<comment type="caution">
    <text evidence="8">The sequence shown here is derived from an EMBL/GenBank/DDBJ whole genome shotgun (WGS) entry which is preliminary data.</text>
</comment>
<dbReference type="SMART" id="SM00479">
    <property type="entry name" value="EXOIII"/>
    <property type="match status" value="1"/>
</dbReference>
<dbReference type="InterPro" id="IPR013520">
    <property type="entry name" value="Ribonucl_H"/>
</dbReference>
<feature type="domain" description="CBS" evidence="7">
    <location>
        <begin position="260"/>
        <end position="324"/>
    </location>
</feature>
<evidence type="ECO:0000313" key="9">
    <source>
        <dbReference type="Proteomes" id="UP000051660"/>
    </source>
</evidence>
<dbReference type="EMBL" id="LLYB01000125">
    <property type="protein sequence ID" value="KRR16655.1"/>
    <property type="molecule type" value="Genomic_DNA"/>
</dbReference>
<protein>
    <recommendedName>
        <fullName evidence="7">CBS domain-containing protein</fullName>
    </recommendedName>
</protein>
<dbReference type="GO" id="GO:0008408">
    <property type="term" value="F:3'-5' exonuclease activity"/>
    <property type="evidence" value="ECO:0007669"/>
    <property type="project" value="TreeGrafter"/>
</dbReference>
<dbReference type="SUPFAM" id="SSF54631">
    <property type="entry name" value="CBS-domain pair"/>
    <property type="match status" value="1"/>
</dbReference>
<dbReference type="Proteomes" id="UP000051660">
    <property type="component" value="Unassembled WGS sequence"/>
</dbReference>
<dbReference type="SMART" id="SM00116">
    <property type="entry name" value="CBS"/>
    <property type="match status" value="2"/>
</dbReference>
<dbReference type="Pfam" id="PF00929">
    <property type="entry name" value="RNase_T"/>
    <property type="match status" value="1"/>
</dbReference>
<evidence type="ECO:0000256" key="4">
    <source>
        <dbReference type="ARBA" id="ARBA00025483"/>
    </source>
</evidence>
<dbReference type="PANTHER" id="PTHR30231:SF4">
    <property type="entry name" value="PROTEIN NEN2"/>
    <property type="match status" value="1"/>
</dbReference>
<dbReference type="OrthoDB" id="9808528at2"/>
<dbReference type="PANTHER" id="PTHR30231">
    <property type="entry name" value="DNA POLYMERASE III SUBUNIT EPSILON"/>
    <property type="match status" value="1"/>
</dbReference>
<reference evidence="8 9" key="1">
    <citation type="submission" date="2014-03" db="EMBL/GenBank/DDBJ databases">
        <title>Bradyrhizobium valentinum sp. nov., isolated from effective nodules of Lupinus mariae-josephae, a lupine endemic of basic-lime soils in Eastern Spain.</title>
        <authorList>
            <person name="Duran D."/>
            <person name="Rey L."/>
            <person name="Navarro A."/>
            <person name="Busquets A."/>
            <person name="Imperial J."/>
            <person name="Ruiz-Argueso T."/>
        </authorList>
    </citation>
    <scope>NUCLEOTIDE SEQUENCE [LARGE SCALE GENOMIC DNA]</scope>
    <source>
        <strain evidence="8 9">CCBAU 23086</strain>
    </source>
</reference>
<sequence>MPGWLRGIARPLREREAMDRTIGGAPLLSLDAVVIDTETTGLDPRKARVIELAGVRLLAGKLVADDSFRQLLRPADEPIPAETTRIHGIDDAMVAGSPLFADVWPGLRSFLGQAPVIGHAVGFDLAVLKRECDLAGLPWIRPRTLDTRQLAQIAAPELAGYSLDELAAWLGVGVVDRHSALGDAITAARVFVALVPKLRDHGIRTVAEAERACRALTAVLDDQVRSGWIEAVEATARVDTEQTLKRFDSYAFRHRIRGIMRTPVIFVSPDTQVGEALVRMTNEKISAVYVHGPQPEPEVKAADAGIVTERDVLRALARDGAPALRQPVAEIMSQPLAAVPADAFVYRAIGRMNRLKTRHLGVVDEEGCVIGALSARDLLRLRAGDAISLGDEIDDAADAHALSAARAQLPRVAQMLLAEGLSGRDIAEVISRELGALSRQAAVIAERIMRENGRGEPPCDYALLVLGSAGRGESLLAMDQDNALIFAQGEPDGEEDRWFAALGTHVADILHEVGVPYCRGGVMAKNPPWRGSAATWRDRIDEWITRSRPADLLSVDIFFDLRAVHGNGSLAVSVRHAAFAAAEGQVAFAKLLVENVSVPSSLKFFGGIRTVAGRIDLKAAGLISLVSWVRAMAIRYHVMERSTSARLAGVKARVRASESDLDALDEAQGAFLDLILSQQLDDIAQGIPPTNAVAVKRLSGRDLDRLRGALDAVSTIDELGRDLLFKD</sequence>
<dbReference type="InterPro" id="IPR005105">
    <property type="entry name" value="GlnD_Uridyltrans_N"/>
</dbReference>
<dbReference type="InterPro" id="IPR046342">
    <property type="entry name" value="CBS_dom_sf"/>
</dbReference>
<organism evidence="8 9">
    <name type="scientific">Bradyrhizobium lablabi</name>
    <dbReference type="NCBI Taxonomy" id="722472"/>
    <lineage>
        <taxon>Bacteria</taxon>
        <taxon>Pseudomonadati</taxon>
        <taxon>Pseudomonadota</taxon>
        <taxon>Alphaproteobacteria</taxon>
        <taxon>Hyphomicrobiales</taxon>
        <taxon>Nitrobacteraceae</taxon>
        <taxon>Bradyrhizobium</taxon>
    </lineage>
</organism>
<dbReference type="Gene3D" id="3.10.580.10">
    <property type="entry name" value="CBS-domain"/>
    <property type="match status" value="1"/>
</dbReference>
<dbReference type="Pfam" id="PF00571">
    <property type="entry name" value="CBS"/>
    <property type="match status" value="2"/>
</dbReference>
<keyword evidence="1" id="KW-0540">Nuclease</keyword>
<name>A0A0R3MFG4_9BRAD</name>
<evidence type="ECO:0000256" key="5">
    <source>
        <dbReference type="ARBA" id="ARBA00026073"/>
    </source>
</evidence>
<dbReference type="CDD" id="cd06127">
    <property type="entry name" value="DEDDh"/>
    <property type="match status" value="1"/>
</dbReference>
<dbReference type="GO" id="GO:0003676">
    <property type="term" value="F:nucleic acid binding"/>
    <property type="evidence" value="ECO:0007669"/>
    <property type="project" value="InterPro"/>
</dbReference>
<gene>
    <name evidence="8" type="ORF">CQ14_13640</name>
</gene>
<dbReference type="GO" id="GO:0006259">
    <property type="term" value="P:DNA metabolic process"/>
    <property type="evidence" value="ECO:0007669"/>
    <property type="project" value="UniProtKB-ARBA"/>
</dbReference>
<accession>A0A0R3MFG4</accession>
<dbReference type="Gene3D" id="3.30.420.10">
    <property type="entry name" value="Ribonuclease H-like superfamily/Ribonuclease H"/>
    <property type="match status" value="1"/>
</dbReference>
<dbReference type="InterPro" id="IPR000644">
    <property type="entry name" value="CBS_dom"/>
</dbReference>
<evidence type="ECO:0000256" key="6">
    <source>
        <dbReference type="PROSITE-ProRule" id="PRU00703"/>
    </source>
</evidence>
<dbReference type="Pfam" id="PF03445">
    <property type="entry name" value="DUF294"/>
    <property type="match status" value="1"/>
</dbReference>
<evidence type="ECO:0000259" key="7">
    <source>
        <dbReference type="PROSITE" id="PS51371"/>
    </source>
</evidence>
<dbReference type="InterPro" id="IPR018821">
    <property type="entry name" value="DUF294_put_nucleoTrafse_sb-bd"/>
</dbReference>
<dbReference type="FunFam" id="3.30.420.10:FF:000045">
    <property type="entry name" value="3'-5' exonuclease DinG"/>
    <property type="match status" value="1"/>
</dbReference>
<dbReference type="GO" id="GO:0008773">
    <property type="term" value="F:[protein-PII] uridylyltransferase activity"/>
    <property type="evidence" value="ECO:0007669"/>
    <property type="project" value="InterPro"/>
</dbReference>
<comment type="subunit">
    <text evidence="5">DNA polymerase III contains a core (composed of alpha, epsilon and theta chains) that associates with a tau subunit. This core dimerizes to form the POLIII' complex. PolIII' associates with the gamma complex (composed of gamma, delta, delta', psi and chi chains) and with the beta chain to form the complete DNA polymerase III complex.</text>
</comment>
<dbReference type="RefSeq" id="WP_057862423.1">
    <property type="nucleotide sequence ID" value="NZ_LLYB01000125.1"/>
</dbReference>
<keyword evidence="3" id="KW-0269">Exonuclease</keyword>
<dbReference type="GO" id="GO:0005829">
    <property type="term" value="C:cytosol"/>
    <property type="evidence" value="ECO:0007669"/>
    <property type="project" value="TreeGrafter"/>
</dbReference>
<dbReference type="SUPFAM" id="SSF53098">
    <property type="entry name" value="Ribonuclease H-like"/>
    <property type="match status" value="1"/>
</dbReference>
<dbReference type="PROSITE" id="PS51371">
    <property type="entry name" value="CBS"/>
    <property type="match status" value="2"/>
</dbReference>
<comment type="function">
    <text evidence="4">DNA polymerase III is a complex, multichain enzyme responsible for most of the replicative synthesis in bacteria. The epsilon subunit contain the editing function and is a proofreading 3'-5' exonuclease.</text>
</comment>
<feature type="domain" description="CBS" evidence="7">
    <location>
        <begin position="332"/>
        <end position="389"/>
    </location>
</feature>
<keyword evidence="6" id="KW-0129">CBS domain</keyword>
<evidence type="ECO:0000256" key="1">
    <source>
        <dbReference type="ARBA" id="ARBA00022722"/>
    </source>
</evidence>